<dbReference type="AlphaFoldDB" id="A0A8J4B429"/>
<protein>
    <submittedName>
        <fullName evidence="1">Uncharacterized protein</fullName>
    </submittedName>
</protein>
<proteinExistence type="predicted"/>
<gene>
    <name evidence="1" type="ORF">Vafri_9332</name>
</gene>
<comment type="caution">
    <text evidence="1">The sequence shown here is derived from an EMBL/GenBank/DDBJ whole genome shotgun (WGS) entry which is preliminary data.</text>
</comment>
<dbReference type="Proteomes" id="UP000747399">
    <property type="component" value="Unassembled WGS sequence"/>
</dbReference>
<keyword evidence="2" id="KW-1185">Reference proteome</keyword>
<reference evidence="1" key="1">
    <citation type="journal article" date="2021" name="Proc. Natl. Acad. Sci. U.S.A.">
        <title>Three genomes in the algal genus Volvox reveal the fate of a haploid sex-determining region after a transition to homothallism.</title>
        <authorList>
            <person name="Yamamoto K."/>
            <person name="Hamaji T."/>
            <person name="Kawai-Toyooka H."/>
            <person name="Matsuzaki R."/>
            <person name="Takahashi F."/>
            <person name="Nishimura Y."/>
            <person name="Kawachi M."/>
            <person name="Noguchi H."/>
            <person name="Minakuchi Y."/>
            <person name="Umen J.G."/>
            <person name="Toyoda A."/>
            <person name="Nozaki H."/>
        </authorList>
    </citation>
    <scope>NUCLEOTIDE SEQUENCE</scope>
    <source>
        <strain evidence="1">NIES-3780</strain>
    </source>
</reference>
<feature type="non-terminal residue" evidence="1">
    <location>
        <position position="119"/>
    </location>
</feature>
<name>A0A8J4B429_9CHLO</name>
<dbReference type="EMBL" id="BNCO01000015">
    <property type="protein sequence ID" value="GIL53697.1"/>
    <property type="molecule type" value="Genomic_DNA"/>
</dbReference>
<sequence>MKPRYQHETPHRRSSLPWLHWGTKSLPTHLRVRYPGCKPHKYDAQVTVSTWAPTQRQVASCAGPLLPTPAPPPWSIAIAASISSTLPRDDAFVLDASTVADVGVAVGSPPPRLVPRPCR</sequence>
<accession>A0A8J4B429</accession>
<evidence type="ECO:0000313" key="2">
    <source>
        <dbReference type="Proteomes" id="UP000747399"/>
    </source>
</evidence>
<evidence type="ECO:0000313" key="1">
    <source>
        <dbReference type="EMBL" id="GIL53697.1"/>
    </source>
</evidence>
<organism evidence="1 2">
    <name type="scientific">Volvox africanus</name>
    <dbReference type="NCBI Taxonomy" id="51714"/>
    <lineage>
        <taxon>Eukaryota</taxon>
        <taxon>Viridiplantae</taxon>
        <taxon>Chlorophyta</taxon>
        <taxon>core chlorophytes</taxon>
        <taxon>Chlorophyceae</taxon>
        <taxon>CS clade</taxon>
        <taxon>Chlamydomonadales</taxon>
        <taxon>Volvocaceae</taxon>
        <taxon>Volvox</taxon>
    </lineage>
</organism>